<evidence type="ECO:0000313" key="2">
    <source>
        <dbReference type="EMBL" id="KAF9405097.1"/>
    </source>
</evidence>
<name>A0A835KXL3_SPOEX</name>
<feature type="region of interest" description="Disordered" evidence="1">
    <location>
        <begin position="1"/>
        <end position="28"/>
    </location>
</feature>
<dbReference type="EMBL" id="JACKWZ010000811">
    <property type="protein sequence ID" value="KAF9405097.1"/>
    <property type="molecule type" value="Genomic_DNA"/>
</dbReference>
<dbReference type="Proteomes" id="UP000648187">
    <property type="component" value="Unassembled WGS sequence"/>
</dbReference>
<accession>A0A835KXL3</accession>
<protein>
    <submittedName>
        <fullName evidence="2">Uncharacterized protein</fullName>
    </submittedName>
</protein>
<keyword evidence="3" id="KW-1185">Reference proteome</keyword>
<proteinExistence type="predicted"/>
<dbReference type="AlphaFoldDB" id="A0A835KXL3"/>
<reference evidence="2" key="1">
    <citation type="submission" date="2020-08" db="EMBL/GenBank/DDBJ databases">
        <title>Spodoptera exigua strain:BAW_Kor-Di-RS1 Genome sequencing and assembly.</title>
        <authorList>
            <person name="Kim J."/>
            <person name="Nam H.Y."/>
            <person name="Kwon M."/>
            <person name="Choi J.H."/>
            <person name="Cho S.R."/>
            <person name="Kim G.-H."/>
        </authorList>
    </citation>
    <scope>NUCLEOTIDE SEQUENCE</scope>
    <source>
        <strain evidence="2">BAW_Kor-Di-RS1</strain>
        <tissue evidence="2">Whole-body</tissue>
    </source>
</reference>
<sequence>TDELPINEEPIYKSENRDPLSNVPQSAPTLNTYKVTTKHRKILQTVTQDVENEFNIINRVKDHSQTSFCLPQTSKEYDNVANFDTPASPVSRLRRITRSQRLSQGTERTNELTCIGSASSSICPDSPQSSISNISNTSQKSLDLFPKHKISSVAKKTSPWKALLRRMKYKANRELKLKDQKIQKLKINAKCRDTCLCVEHENMDLVTLSLKKYCIIKEKSSTEILTSLTCNLRSIDCLTRCCIICKEKHLEYKEFDNSKQIEYFKWTKIKKTYMKNGKEMKTTQTLKQKVEANPKDVINYFENICSSYMHHCANIIAQNSYIKKLKANLNYDECLIHCDFSENYNTKYATEIQSFHFGGSRQQVTLHTVVIYYKEDELLQSQCFCTIRIILEEVAESAILEKDMLIPQDIKEFQGTMKVHQVIWSANTKNVLAMRRLSCDLGNCSQEAVQCPHGNHIGFYQIDSDPNLNTSKKNMSRTSKKTSRPSLVKRSKNCDQEKQIQLPQMLNNRQTITANQSQESLHNSDLPDSFWDEVPSIDYENLITPSISEVVLSSLQNDKTLTKAAAAEDLSDSDDYSIF</sequence>
<evidence type="ECO:0000256" key="1">
    <source>
        <dbReference type="SAM" id="MobiDB-lite"/>
    </source>
</evidence>
<comment type="caution">
    <text evidence="2">The sequence shown here is derived from an EMBL/GenBank/DDBJ whole genome shotgun (WGS) entry which is preliminary data.</text>
</comment>
<dbReference type="PANTHER" id="PTHR46601">
    <property type="entry name" value="ULP_PROTEASE DOMAIN-CONTAINING PROTEIN"/>
    <property type="match status" value="1"/>
</dbReference>
<feature type="region of interest" description="Disordered" evidence="1">
    <location>
        <begin position="465"/>
        <end position="489"/>
    </location>
</feature>
<evidence type="ECO:0000313" key="3">
    <source>
        <dbReference type="Proteomes" id="UP000648187"/>
    </source>
</evidence>
<dbReference type="PANTHER" id="PTHR46601:SF1">
    <property type="entry name" value="ADF-H DOMAIN-CONTAINING PROTEIN"/>
    <property type="match status" value="1"/>
</dbReference>
<feature type="compositionally biased region" description="Basic residues" evidence="1">
    <location>
        <begin position="474"/>
        <end position="489"/>
    </location>
</feature>
<feature type="non-terminal residue" evidence="2">
    <location>
        <position position="579"/>
    </location>
</feature>
<organism evidence="2 3">
    <name type="scientific">Spodoptera exigua</name>
    <name type="common">Beet armyworm</name>
    <name type="synonym">Noctua fulgens</name>
    <dbReference type="NCBI Taxonomy" id="7107"/>
    <lineage>
        <taxon>Eukaryota</taxon>
        <taxon>Metazoa</taxon>
        <taxon>Ecdysozoa</taxon>
        <taxon>Arthropoda</taxon>
        <taxon>Hexapoda</taxon>
        <taxon>Insecta</taxon>
        <taxon>Pterygota</taxon>
        <taxon>Neoptera</taxon>
        <taxon>Endopterygota</taxon>
        <taxon>Lepidoptera</taxon>
        <taxon>Glossata</taxon>
        <taxon>Ditrysia</taxon>
        <taxon>Noctuoidea</taxon>
        <taxon>Noctuidae</taxon>
        <taxon>Amphipyrinae</taxon>
        <taxon>Spodoptera</taxon>
    </lineage>
</organism>
<gene>
    <name evidence="2" type="ORF">HW555_014014</name>
</gene>